<dbReference type="HOGENOM" id="CLU_2586611_0_0_9"/>
<dbReference type="InterPro" id="IPR038109">
    <property type="entry name" value="DNA_bind_recomb_sf"/>
</dbReference>
<keyword evidence="4" id="KW-1185">Reference proteome</keyword>
<feature type="region of interest" description="Disordered" evidence="1">
    <location>
        <begin position="48"/>
        <end position="67"/>
    </location>
</feature>
<dbReference type="InterPro" id="IPR011109">
    <property type="entry name" value="DNA_bind_recombinase_dom"/>
</dbReference>
<dbReference type="STRING" id="370438.PTH_2709"/>
<protein>
    <recommendedName>
        <fullName evidence="2">Recombinase domain-containing protein</fullName>
    </recommendedName>
</protein>
<feature type="domain" description="Recombinase" evidence="2">
    <location>
        <begin position="1"/>
        <end position="79"/>
    </location>
</feature>
<evidence type="ECO:0000256" key="1">
    <source>
        <dbReference type="SAM" id="MobiDB-lite"/>
    </source>
</evidence>
<proteinExistence type="predicted"/>
<dbReference type="GO" id="GO:0000150">
    <property type="term" value="F:DNA strand exchange activity"/>
    <property type="evidence" value="ECO:0007669"/>
    <property type="project" value="InterPro"/>
</dbReference>
<dbReference type="eggNOG" id="COG1961">
    <property type="taxonomic scope" value="Bacteria"/>
</dbReference>
<dbReference type="KEGG" id="pth:PTH_2709"/>
<evidence type="ECO:0000313" key="4">
    <source>
        <dbReference type="Proteomes" id="UP000006556"/>
    </source>
</evidence>
<dbReference type="AlphaFoldDB" id="A5CYM5"/>
<name>A5CYM5_PELTS</name>
<accession>A5CYM5</accession>
<dbReference type="Gene3D" id="3.90.1750.20">
    <property type="entry name" value="Putative Large Serine Recombinase, Chain B, Domain 2"/>
    <property type="match status" value="1"/>
</dbReference>
<evidence type="ECO:0000259" key="2">
    <source>
        <dbReference type="Pfam" id="PF07508"/>
    </source>
</evidence>
<dbReference type="GO" id="GO:0003677">
    <property type="term" value="F:DNA binding"/>
    <property type="evidence" value="ECO:0007669"/>
    <property type="project" value="InterPro"/>
</dbReference>
<dbReference type="EMBL" id="AP009389">
    <property type="protein sequence ID" value="BAF60890.1"/>
    <property type="molecule type" value="Genomic_DNA"/>
</dbReference>
<organism evidence="3 4">
    <name type="scientific">Pelotomaculum thermopropionicum (strain DSM 13744 / JCM 10971 / SI)</name>
    <dbReference type="NCBI Taxonomy" id="370438"/>
    <lineage>
        <taxon>Bacteria</taxon>
        <taxon>Bacillati</taxon>
        <taxon>Bacillota</taxon>
        <taxon>Clostridia</taxon>
        <taxon>Eubacteriales</taxon>
        <taxon>Desulfotomaculaceae</taxon>
        <taxon>Pelotomaculum</taxon>
    </lineage>
</organism>
<reference evidence="4" key="1">
    <citation type="journal article" date="2008" name="Genome Res.">
        <title>The genome of Pelotomaculum thermopropionicum reveals niche-associated evolution in anaerobic microbiota.</title>
        <authorList>
            <person name="Kosaka T."/>
            <person name="Kato S."/>
            <person name="Shimoyama T."/>
            <person name="Ishii S."/>
            <person name="Abe T."/>
            <person name="Watanabe K."/>
        </authorList>
    </citation>
    <scope>NUCLEOTIDE SEQUENCE [LARGE SCALE GENOMIC DNA]</scope>
    <source>
        <strain evidence="4">DSM 13744 / JCM 10971 / SI</strain>
    </source>
</reference>
<gene>
    <name evidence="3" type="ordered locus">PTH_2709</name>
</gene>
<dbReference type="Pfam" id="PF07508">
    <property type="entry name" value="Recombinase"/>
    <property type="match status" value="1"/>
</dbReference>
<dbReference type="Proteomes" id="UP000006556">
    <property type="component" value="Chromosome"/>
</dbReference>
<evidence type="ECO:0000313" key="3">
    <source>
        <dbReference type="EMBL" id="BAF60890.1"/>
    </source>
</evidence>
<sequence>MFHQGHGYSDIQGELNKKGLKTKLGRLFSKNILQNKKYAGIYVFNRAASKSPDGSRNNHKSKSPEEVIEIKDAIPAIIPP</sequence>